<dbReference type="Proteomes" id="UP001150217">
    <property type="component" value="Unassembled WGS sequence"/>
</dbReference>
<accession>A0ABQ8VQ12</accession>
<reference evidence="1" key="1">
    <citation type="submission" date="2022-08" db="EMBL/GenBank/DDBJ databases">
        <title>A Global Phylogenomic Analysis of the Shiitake Genus Lentinula.</title>
        <authorList>
            <consortium name="DOE Joint Genome Institute"/>
            <person name="Sierra-Patev S."/>
            <person name="Min B."/>
            <person name="Naranjo-Ortiz M."/>
            <person name="Looney B."/>
            <person name="Konkel Z."/>
            <person name="Slot J.C."/>
            <person name="Sakamoto Y."/>
            <person name="Steenwyk J.L."/>
            <person name="Rokas A."/>
            <person name="Carro J."/>
            <person name="Camarero S."/>
            <person name="Ferreira P."/>
            <person name="Molpeceres G."/>
            <person name="Ruiz-Duenas F.J."/>
            <person name="Serrano A."/>
            <person name="Henrissat B."/>
            <person name="Drula E."/>
            <person name="Hughes K.W."/>
            <person name="Mata J.L."/>
            <person name="Ishikawa N.K."/>
            <person name="Vargas-Isla R."/>
            <person name="Ushijima S."/>
            <person name="Smith C.A."/>
            <person name="Ahrendt S."/>
            <person name="Andreopoulos W."/>
            <person name="He G."/>
            <person name="Labutti K."/>
            <person name="Lipzen A."/>
            <person name="Ng V."/>
            <person name="Riley R."/>
            <person name="Sandor L."/>
            <person name="Barry K."/>
            <person name="Martinez A.T."/>
            <person name="Xiao Y."/>
            <person name="Gibbons J.G."/>
            <person name="Terashima K."/>
            <person name="Grigoriev I.V."/>
            <person name="Hibbett D.S."/>
        </authorList>
    </citation>
    <scope>NUCLEOTIDE SEQUENCE</scope>
    <source>
        <strain evidence="1">RHP3577 ss4</strain>
    </source>
</reference>
<name>A0ABQ8VQ12_9AGAR</name>
<proteinExistence type="predicted"/>
<evidence type="ECO:0000313" key="1">
    <source>
        <dbReference type="EMBL" id="KAJ4498478.1"/>
    </source>
</evidence>
<sequence>MILIRNFMNRMGKHNQMLITFFIGAFSFSFLLFLALTSTIGHIPRIHHFVDPAMSVPLGQHPSFHLRPATLSDVSKIMSLVLPQVSHDGFHDYFFPHQDRYPQDFDSWWRRYYRDMILRPYTLVLVAEDSDRDMKGIAVWVYAPKVAGGGSGDNDDVPEPKGLNITKNSWYYVIRRHTYAWMDKIADKIQPNRCIDRNAIQEWRQTVADMSKRLWTGEDRVHWYSFEFFTFGRSANGEEEKRTESHLVFHGNDEDKGDLASLLLGWGIRQSKLDNVSTFVLTLISLRELYEGVGYKAVDEIECGPSRCIAMKFIE</sequence>
<dbReference type="InterPro" id="IPR016181">
    <property type="entry name" value="Acyl_CoA_acyltransferase"/>
</dbReference>
<dbReference type="EMBL" id="JANVFT010000015">
    <property type="protein sequence ID" value="KAJ4498478.1"/>
    <property type="molecule type" value="Genomic_DNA"/>
</dbReference>
<keyword evidence="2" id="KW-1185">Reference proteome</keyword>
<evidence type="ECO:0000313" key="2">
    <source>
        <dbReference type="Proteomes" id="UP001150217"/>
    </source>
</evidence>
<protein>
    <recommendedName>
        <fullName evidence="3">N-acetyltransferase domain-containing protein</fullName>
    </recommendedName>
</protein>
<organism evidence="1 2">
    <name type="scientific">Lentinula lateritia</name>
    <dbReference type="NCBI Taxonomy" id="40482"/>
    <lineage>
        <taxon>Eukaryota</taxon>
        <taxon>Fungi</taxon>
        <taxon>Dikarya</taxon>
        <taxon>Basidiomycota</taxon>
        <taxon>Agaricomycotina</taxon>
        <taxon>Agaricomycetes</taxon>
        <taxon>Agaricomycetidae</taxon>
        <taxon>Agaricales</taxon>
        <taxon>Marasmiineae</taxon>
        <taxon>Omphalotaceae</taxon>
        <taxon>Lentinula</taxon>
    </lineage>
</organism>
<comment type="caution">
    <text evidence="1">The sequence shown here is derived from an EMBL/GenBank/DDBJ whole genome shotgun (WGS) entry which is preliminary data.</text>
</comment>
<gene>
    <name evidence="1" type="ORF">C8R41DRAFT_136452</name>
</gene>
<dbReference type="Gene3D" id="3.40.630.30">
    <property type="match status" value="1"/>
</dbReference>
<dbReference type="SUPFAM" id="SSF55729">
    <property type="entry name" value="Acyl-CoA N-acyltransferases (Nat)"/>
    <property type="match status" value="1"/>
</dbReference>
<evidence type="ECO:0008006" key="3">
    <source>
        <dbReference type="Google" id="ProtNLM"/>
    </source>
</evidence>